<feature type="domain" description="ATP-grasp" evidence="11">
    <location>
        <begin position="98"/>
        <end position="283"/>
    </location>
</feature>
<dbReference type="GO" id="GO:0018169">
    <property type="term" value="F:ribosomal S6-glutamic acid ligase activity"/>
    <property type="evidence" value="ECO:0007669"/>
    <property type="project" value="TreeGrafter"/>
</dbReference>
<dbReference type="PROSITE" id="PS50975">
    <property type="entry name" value="ATP_GRASP"/>
    <property type="match status" value="1"/>
</dbReference>
<comment type="caution">
    <text evidence="12">The sequence shown here is derived from an EMBL/GenBank/DDBJ whole genome shotgun (WGS) entry which is preliminary data.</text>
</comment>
<evidence type="ECO:0000256" key="2">
    <source>
        <dbReference type="ARBA" id="ARBA00006239"/>
    </source>
</evidence>
<evidence type="ECO:0000313" key="12">
    <source>
        <dbReference type="EMBL" id="KPL81572.1"/>
    </source>
</evidence>
<evidence type="ECO:0000259" key="11">
    <source>
        <dbReference type="PROSITE" id="PS50975"/>
    </source>
</evidence>
<dbReference type="STRING" id="70996.SE18_23485"/>
<evidence type="ECO:0000256" key="8">
    <source>
        <dbReference type="ARBA" id="ARBA00022842"/>
    </source>
</evidence>
<dbReference type="InterPro" id="IPR004666">
    <property type="entry name" value="Rp_bS6_RimK/Lys_biosynth_LsyX"/>
</dbReference>
<dbReference type="GO" id="GO:0005524">
    <property type="term" value="F:ATP binding"/>
    <property type="evidence" value="ECO:0007669"/>
    <property type="project" value="UniProtKB-UniRule"/>
</dbReference>
<dbReference type="SUPFAM" id="SSF56059">
    <property type="entry name" value="Glutathione synthetase ATP-binding domain-like"/>
    <property type="match status" value="1"/>
</dbReference>
<dbReference type="InterPro" id="IPR011870">
    <property type="entry name" value="LysX_arch"/>
</dbReference>
<dbReference type="PATRIC" id="fig|70996.4.peg.2528"/>
<dbReference type="RefSeq" id="WP_054536886.1">
    <property type="nucleotide sequence ID" value="NZ_LGKP01000035.1"/>
</dbReference>
<keyword evidence="5" id="KW-0479">Metal-binding</keyword>
<keyword evidence="6 10" id="KW-0547">Nucleotide-binding</keyword>
<evidence type="ECO:0000256" key="6">
    <source>
        <dbReference type="ARBA" id="ARBA00022741"/>
    </source>
</evidence>
<dbReference type="InterPro" id="IPR011761">
    <property type="entry name" value="ATP-grasp"/>
</dbReference>
<dbReference type="OrthoDB" id="9786585at2"/>
<gene>
    <name evidence="12" type="ORF">SE18_23485</name>
</gene>
<keyword evidence="3" id="KW-0436">Ligase</keyword>
<keyword evidence="8" id="KW-0460">Magnesium</keyword>
<name>A0A0P6XEL1_9CHLR</name>
<organism evidence="12 13">
    <name type="scientific">Herpetosiphon geysericola</name>
    <dbReference type="NCBI Taxonomy" id="70996"/>
    <lineage>
        <taxon>Bacteria</taxon>
        <taxon>Bacillati</taxon>
        <taxon>Chloroflexota</taxon>
        <taxon>Chloroflexia</taxon>
        <taxon>Herpetosiphonales</taxon>
        <taxon>Herpetosiphonaceae</taxon>
        <taxon>Herpetosiphon</taxon>
    </lineage>
</organism>
<dbReference type="PANTHER" id="PTHR21621:SF0">
    <property type="entry name" value="BETA-CITRYLGLUTAMATE SYNTHASE B-RELATED"/>
    <property type="match status" value="1"/>
</dbReference>
<dbReference type="InterPro" id="IPR016185">
    <property type="entry name" value="PreATP-grasp_dom_sf"/>
</dbReference>
<dbReference type="GO" id="GO:0046872">
    <property type="term" value="F:metal ion binding"/>
    <property type="evidence" value="ECO:0007669"/>
    <property type="project" value="UniProtKB-KW"/>
</dbReference>
<evidence type="ECO:0000256" key="1">
    <source>
        <dbReference type="ARBA" id="ARBA00001946"/>
    </source>
</evidence>
<dbReference type="AlphaFoldDB" id="A0A0P6XEL1"/>
<sequence>MRIGMLCSRIRVEEKLLITEFERRNVQFERIDDDQTWFDLNALQANRQVREQFPDVIIERSLHHGRALYTLKTLNDAGIPTVNNYNVALTCGDKFLTTQALLRNGVPSPRCLLAYTQESALEAIESLGYPVVLKPVIGSWGRLVSKINDREAAEAVLEHRDTLGNYQHAIFYIQEYVNKPGGRDIRAFVVGDECIAAIYRTSGHWITNTARGGEASNCPITPALADICIGAANAVGGGVVAIDVFETAEGRYLVNEVNYTMEFRNSISTTGVNIPERIVDYVLAQAQ</sequence>
<comment type="similarity">
    <text evidence="2">Belongs to the RimK family. LysX subfamily.</text>
</comment>
<dbReference type="NCBIfam" id="TIGR02144">
    <property type="entry name" value="LysX_arch"/>
    <property type="match status" value="1"/>
</dbReference>
<dbReference type="InterPro" id="IPR013651">
    <property type="entry name" value="ATP-grasp_RimK-type"/>
</dbReference>
<dbReference type="Proteomes" id="UP000050277">
    <property type="component" value="Unassembled WGS sequence"/>
</dbReference>
<evidence type="ECO:0000256" key="5">
    <source>
        <dbReference type="ARBA" id="ARBA00022723"/>
    </source>
</evidence>
<dbReference type="InterPro" id="IPR054562">
    <property type="entry name" value="LysX/ArgX_preATP_grasp"/>
</dbReference>
<evidence type="ECO:0000256" key="10">
    <source>
        <dbReference type="PROSITE-ProRule" id="PRU00409"/>
    </source>
</evidence>
<evidence type="ECO:0000256" key="7">
    <source>
        <dbReference type="ARBA" id="ARBA00022840"/>
    </source>
</evidence>
<evidence type="ECO:0000256" key="3">
    <source>
        <dbReference type="ARBA" id="ARBA00022598"/>
    </source>
</evidence>
<dbReference type="GO" id="GO:0005737">
    <property type="term" value="C:cytoplasm"/>
    <property type="evidence" value="ECO:0007669"/>
    <property type="project" value="TreeGrafter"/>
</dbReference>
<keyword evidence="13" id="KW-1185">Reference proteome</keyword>
<dbReference type="Gene3D" id="3.40.50.20">
    <property type="match status" value="1"/>
</dbReference>
<keyword evidence="7 10" id="KW-0067">ATP-binding</keyword>
<dbReference type="EMBL" id="LGKP01000035">
    <property type="protein sequence ID" value="KPL81572.1"/>
    <property type="molecule type" value="Genomic_DNA"/>
</dbReference>
<dbReference type="FunFam" id="3.30.1490.20:FF:000025">
    <property type="entry name" value="Alpha-aminoadipate--LysW ligase LysX protein"/>
    <property type="match status" value="1"/>
</dbReference>
<proteinExistence type="inferred from homology"/>
<evidence type="ECO:0000256" key="9">
    <source>
        <dbReference type="ARBA" id="ARBA00029440"/>
    </source>
</evidence>
<dbReference type="SUPFAM" id="SSF52440">
    <property type="entry name" value="PreATP-grasp domain"/>
    <property type="match status" value="1"/>
</dbReference>
<dbReference type="FunFam" id="3.30.470.20:FF:000058">
    <property type="entry name" value="Alpha-aminoadipate--LysW ligase LysX protein"/>
    <property type="match status" value="1"/>
</dbReference>
<comment type="pathway">
    <text evidence="9">Amino-acid biosynthesis.</text>
</comment>
<keyword evidence="4" id="KW-0028">Amino-acid biosynthesis</keyword>
<dbReference type="GO" id="GO:0009085">
    <property type="term" value="P:lysine biosynthetic process"/>
    <property type="evidence" value="ECO:0007669"/>
    <property type="project" value="InterPro"/>
</dbReference>
<dbReference type="GO" id="GO:0009432">
    <property type="term" value="P:SOS response"/>
    <property type="evidence" value="ECO:0007669"/>
    <property type="project" value="TreeGrafter"/>
</dbReference>
<dbReference type="InterPro" id="IPR013815">
    <property type="entry name" value="ATP_grasp_subdomain_1"/>
</dbReference>
<dbReference type="PANTHER" id="PTHR21621">
    <property type="entry name" value="RIBOSOMAL PROTEIN S6 MODIFICATION PROTEIN"/>
    <property type="match status" value="1"/>
</dbReference>
<dbReference type="Gene3D" id="3.30.1490.20">
    <property type="entry name" value="ATP-grasp fold, A domain"/>
    <property type="match status" value="1"/>
</dbReference>
<dbReference type="Pfam" id="PF22626">
    <property type="entry name" value="LysX_preATP_grasp"/>
    <property type="match status" value="1"/>
</dbReference>
<dbReference type="Pfam" id="PF08443">
    <property type="entry name" value="RimK"/>
    <property type="match status" value="1"/>
</dbReference>
<reference evidence="12 13" key="1">
    <citation type="submission" date="2015-07" db="EMBL/GenBank/DDBJ databases">
        <title>Whole genome sequence of Herpetosiphon geysericola DSM 7119.</title>
        <authorList>
            <person name="Hemp J."/>
            <person name="Ward L.M."/>
            <person name="Pace L.A."/>
            <person name="Fischer W.W."/>
        </authorList>
    </citation>
    <scope>NUCLEOTIDE SEQUENCE [LARGE SCALE GENOMIC DNA]</scope>
    <source>
        <strain evidence="12 13">DSM 7119</strain>
    </source>
</reference>
<dbReference type="NCBIfam" id="TIGR00768">
    <property type="entry name" value="rimK_fam"/>
    <property type="match status" value="1"/>
</dbReference>
<accession>A0A0P6XEL1</accession>
<protein>
    <submittedName>
        <fullName evidence="12">Lysine biosynthesis protein LysX</fullName>
    </submittedName>
</protein>
<comment type="cofactor">
    <cofactor evidence="1">
        <name>Mg(2+)</name>
        <dbReference type="ChEBI" id="CHEBI:18420"/>
    </cofactor>
</comment>
<evidence type="ECO:0000256" key="4">
    <source>
        <dbReference type="ARBA" id="ARBA00022605"/>
    </source>
</evidence>
<evidence type="ECO:0000313" key="13">
    <source>
        <dbReference type="Proteomes" id="UP000050277"/>
    </source>
</evidence>
<dbReference type="Gene3D" id="3.30.470.20">
    <property type="entry name" value="ATP-grasp fold, B domain"/>
    <property type="match status" value="1"/>
</dbReference>